<dbReference type="EMBL" id="AFWV01000006">
    <property type="protein sequence ID" value="EGV18785.1"/>
    <property type="molecule type" value="Genomic_DNA"/>
</dbReference>
<evidence type="ECO:0000313" key="1">
    <source>
        <dbReference type="EMBL" id="EGV18785.1"/>
    </source>
</evidence>
<sequence length="194" mass="21931">MPKPTSYPLHCLIEERRAALGLSRSDVIRRMGSRNLSKGVRRLEDIKHGDLSHTAFFHAPLAQALEVEPDVVEEAFQATRDQLSAEWDEAYRAVFSPHLIWVTTPRTRYWARQAALARAYVKMQGFFVPGSSPATFVDQAMRMLPDPPDLPGYGRIEGFVINFSPDEAIRYDLEGRALECLPEAALVGHFTRFS</sequence>
<protein>
    <submittedName>
        <fullName evidence="1">Uncharacterized protein</fullName>
    </submittedName>
</protein>
<dbReference type="OrthoDB" id="5801725at2"/>
<organism evidence="1 2">
    <name type="scientific">Thiocapsa marina 5811</name>
    <dbReference type="NCBI Taxonomy" id="768671"/>
    <lineage>
        <taxon>Bacteria</taxon>
        <taxon>Pseudomonadati</taxon>
        <taxon>Pseudomonadota</taxon>
        <taxon>Gammaproteobacteria</taxon>
        <taxon>Chromatiales</taxon>
        <taxon>Chromatiaceae</taxon>
        <taxon>Thiocapsa</taxon>
    </lineage>
</organism>
<accession>F9UAN3</accession>
<gene>
    <name evidence="1" type="ORF">ThimaDRAFT_2203</name>
</gene>
<dbReference type="Proteomes" id="UP000005459">
    <property type="component" value="Unassembled WGS sequence"/>
</dbReference>
<reference evidence="1 2" key="1">
    <citation type="submission" date="2011-06" db="EMBL/GenBank/DDBJ databases">
        <title>The draft genome of Thiocapsa marina 5811.</title>
        <authorList>
            <consortium name="US DOE Joint Genome Institute (JGI-PGF)"/>
            <person name="Lucas S."/>
            <person name="Han J."/>
            <person name="Cheng J.-F."/>
            <person name="Goodwin L."/>
            <person name="Pitluck S."/>
            <person name="Peters L."/>
            <person name="Land M.L."/>
            <person name="Hauser L."/>
            <person name="Vogl K."/>
            <person name="Liu Z."/>
            <person name="Imhoff J."/>
            <person name="Thiel V."/>
            <person name="Frigaard N.-U."/>
            <person name="Bryant D."/>
            <person name="Woyke T.J."/>
        </authorList>
    </citation>
    <scope>NUCLEOTIDE SEQUENCE [LARGE SCALE GENOMIC DNA]</scope>
    <source>
        <strain evidence="1 2">5811</strain>
    </source>
</reference>
<keyword evidence="2" id="KW-1185">Reference proteome</keyword>
<name>F9UAN3_9GAMM</name>
<evidence type="ECO:0000313" key="2">
    <source>
        <dbReference type="Proteomes" id="UP000005459"/>
    </source>
</evidence>
<dbReference type="AlphaFoldDB" id="F9UAN3"/>
<proteinExistence type="predicted"/>
<dbReference type="RefSeq" id="WP_007193078.1">
    <property type="nucleotide sequence ID" value="NZ_AFWV01000006.1"/>
</dbReference>
<dbReference type="eggNOG" id="ENOG50337QM">
    <property type="taxonomic scope" value="Bacteria"/>
</dbReference>